<reference evidence="6 7" key="1">
    <citation type="submission" date="2015-06" db="EMBL/GenBank/DDBJ databases">
        <title>Draft genome of the ant-associated black yeast Phialophora attae CBS 131958.</title>
        <authorList>
            <person name="Moreno L.F."/>
            <person name="Stielow B.J."/>
            <person name="de Hoog S."/>
            <person name="Vicente V.A."/>
            <person name="Weiss V.A."/>
            <person name="de Vries M."/>
            <person name="Cruz L.M."/>
            <person name="Souza E.M."/>
        </authorList>
    </citation>
    <scope>NUCLEOTIDE SEQUENCE [LARGE SCALE GENOMIC DNA]</scope>
    <source>
        <strain evidence="6 7">CBS 131958</strain>
    </source>
</reference>
<accession>A0A0N1H9J9</accession>
<dbReference type="Gene3D" id="3.40.50.1820">
    <property type="entry name" value="alpha/beta hydrolase"/>
    <property type="match status" value="1"/>
</dbReference>
<comment type="similarity">
    <text evidence="1">Belongs to the 'GDXG' lipolytic enzyme family.</text>
</comment>
<evidence type="ECO:0000313" key="6">
    <source>
        <dbReference type="EMBL" id="KPI44226.1"/>
    </source>
</evidence>
<dbReference type="EMBL" id="LFJN01000003">
    <property type="protein sequence ID" value="KPI44226.1"/>
    <property type="molecule type" value="Genomic_DNA"/>
</dbReference>
<dbReference type="InterPro" id="IPR050300">
    <property type="entry name" value="GDXG_lipolytic_enzyme"/>
</dbReference>
<evidence type="ECO:0000259" key="5">
    <source>
        <dbReference type="Pfam" id="PF07859"/>
    </source>
</evidence>
<dbReference type="PANTHER" id="PTHR48081:SF31">
    <property type="entry name" value="STERYL ACETYL HYDROLASE MUG81-RELATED"/>
    <property type="match status" value="1"/>
</dbReference>
<feature type="transmembrane region" description="Helical" evidence="4">
    <location>
        <begin position="6"/>
        <end position="28"/>
    </location>
</feature>
<proteinExistence type="inferred from homology"/>
<dbReference type="PROSITE" id="PS01174">
    <property type="entry name" value="LIPASE_GDXG_SER"/>
    <property type="match status" value="1"/>
</dbReference>
<keyword evidence="4" id="KW-1133">Transmembrane helix</keyword>
<dbReference type="InterPro" id="IPR033140">
    <property type="entry name" value="Lipase_GDXG_put_SER_AS"/>
</dbReference>
<evidence type="ECO:0000256" key="3">
    <source>
        <dbReference type="PROSITE-ProRule" id="PRU10038"/>
    </source>
</evidence>
<keyword evidence="4" id="KW-0472">Membrane</keyword>
<keyword evidence="2" id="KW-0378">Hydrolase</keyword>
<keyword evidence="4" id="KW-0812">Transmembrane</keyword>
<evidence type="ECO:0000313" key="7">
    <source>
        <dbReference type="Proteomes" id="UP000038010"/>
    </source>
</evidence>
<dbReference type="InterPro" id="IPR013094">
    <property type="entry name" value="AB_hydrolase_3"/>
</dbReference>
<sequence>MGMTLWEALTILPAFGYILGRGVLIAFFAPLRMGRSRQKAYAVAVQQKLFRVVFNTLSAGQLYWLFGNTVETYKKHQKSLKRKVDVEVIPGSGITGVWFGDKEKAKVLLVYYHGGGFAMPAMPQHPPFLDRLVEWGQGDLAVFLPAYTTTSQGVYPQALGEVVEATRFVLEGAGRDKDVLIAGDSAGGQLALAVLSHVSGHPHPNSNIVKPLDLNGKKFKGVFLMAPWVSSDYKKFPSMVELSQTDVIDSNIADYWSSIWKAGKPDDEYIVPEIAPATWWNGVSDVVETDILATAGNDEALRDAIISWAGKFEDALGKQKFRLIVGFGESHDEPLTPKPEAVVNKDVAGQEKTQEGAIRNWIQRQCK</sequence>
<name>A0A0N1H9J9_9EURO</name>
<dbReference type="VEuPathDB" id="FungiDB:AB675_8693"/>
<dbReference type="GO" id="GO:0016787">
    <property type="term" value="F:hydrolase activity"/>
    <property type="evidence" value="ECO:0007669"/>
    <property type="project" value="UniProtKB-KW"/>
</dbReference>
<dbReference type="RefSeq" id="XP_018004189.1">
    <property type="nucleotide sequence ID" value="XM_018149161.1"/>
</dbReference>
<dbReference type="STRING" id="1664694.A0A0N1H9J9"/>
<feature type="domain" description="Alpha/beta hydrolase fold-3" evidence="5">
    <location>
        <begin position="109"/>
        <end position="314"/>
    </location>
</feature>
<dbReference type="SUPFAM" id="SSF53474">
    <property type="entry name" value="alpha/beta-Hydrolases"/>
    <property type="match status" value="1"/>
</dbReference>
<keyword evidence="7" id="KW-1185">Reference proteome</keyword>
<dbReference type="GeneID" id="28741041"/>
<dbReference type="AlphaFoldDB" id="A0A0N1H9J9"/>
<evidence type="ECO:0000256" key="4">
    <source>
        <dbReference type="SAM" id="Phobius"/>
    </source>
</evidence>
<dbReference type="InterPro" id="IPR029058">
    <property type="entry name" value="AB_hydrolase_fold"/>
</dbReference>
<dbReference type="Proteomes" id="UP000038010">
    <property type="component" value="Unassembled WGS sequence"/>
</dbReference>
<dbReference type="PANTHER" id="PTHR48081">
    <property type="entry name" value="AB HYDROLASE SUPERFAMILY PROTEIN C4A8.06C"/>
    <property type="match status" value="1"/>
</dbReference>
<evidence type="ECO:0000256" key="1">
    <source>
        <dbReference type="ARBA" id="ARBA00010515"/>
    </source>
</evidence>
<dbReference type="OrthoDB" id="2152029at2759"/>
<gene>
    <name evidence="6" type="ORF">AB675_8693</name>
</gene>
<evidence type="ECO:0000256" key="2">
    <source>
        <dbReference type="ARBA" id="ARBA00022801"/>
    </source>
</evidence>
<protein>
    <recommendedName>
        <fullName evidence="5">Alpha/beta hydrolase fold-3 domain-containing protein</fullName>
    </recommendedName>
</protein>
<dbReference type="Pfam" id="PF07859">
    <property type="entry name" value="Abhydrolase_3"/>
    <property type="match status" value="1"/>
</dbReference>
<comment type="caution">
    <text evidence="6">The sequence shown here is derived from an EMBL/GenBank/DDBJ whole genome shotgun (WGS) entry which is preliminary data.</text>
</comment>
<organism evidence="6 7">
    <name type="scientific">Cyphellophora attinorum</name>
    <dbReference type="NCBI Taxonomy" id="1664694"/>
    <lineage>
        <taxon>Eukaryota</taxon>
        <taxon>Fungi</taxon>
        <taxon>Dikarya</taxon>
        <taxon>Ascomycota</taxon>
        <taxon>Pezizomycotina</taxon>
        <taxon>Eurotiomycetes</taxon>
        <taxon>Chaetothyriomycetidae</taxon>
        <taxon>Chaetothyriales</taxon>
        <taxon>Cyphellophoraceae</taxon>
        <taxon>Cyphellophora</taxon>
    </lineage>
</organism>
<feature type="active site" evidence="3">
    <location>
        <position position="185"/>
    </location>
</feature>